<accession>A0A199VAS8</accession>
<name>A0A199VAS8_ANACO</name>
<reference evidence="1 2" key="1">
    <citation type="journal article" date="2016" name="DNA Res.">
        <title>The draft genome of MD-2 pineapple using hybrid error correction of long reads.</title>
        <authorList>
            <person name="Redwan R.M."/>
            <person name="Saidin A."/>
            <person name="Kumar S.V."/>
        </authorList>
    </citation>
    <scope>NUCLEOTIDE SEQUENCE [LARGE SCALE GENOMIC DNA]</scope>
    <source>
        <strain evidence="2">cv. MD2</strain>
        <tissue evidence="1">Leaf</tissue>
    </source>
</reference>
<dbReference type="Proteomes" id="UP000092600">
    <property type="component" value="Unassembled WGS sequence"/>
</dbReference>
<gene>
    <name evidence="1" type="ORF">ACMD2_14114</name>
</gene>
<dbReference type="EMBL" id="LSRQ01002466">
    <property type="protein sequence ID" value="OAY74179.1"/>
    <property type="molecule type" value="Genomic_DNA"/>
</dbReference>
<proteinExistence type="predicted"/>
<dbReference type="AlphaFoldDB" id="A0A199VAS8"/>
<sequence>MALHFSPRSSLFPPRLQNAVWFCRCPRRGLAESLVRPWLLKIFVKNGPSVLPCDVPPATRQGAVGDDHRCRWPRGYGGYKWGAPRQFYLCYYLPAVNGTFRNSKGDLKIPHSKLAEYRRSRLYRSRRTVNRSYGEVLYGNNLFIGPMID</sequence>
<evidence type="ECO:0000313" key="2">
    <source>
        <dbReference type="Proteomes" id="UP000092600"/>
    </source>
</evidence>
<protein>
    <submittedName>
        <fullName evidence="1">Uncharacterized protein</fullName>
    </submittedName>
</protein>
<organism evidence="1 2">
    <name type="scientific">Ananas comosus</name>
    <name type="common">Pineapple</name>
    <name type="synonym">Ananas ananas</name>
    <dbReference type="NCBI Taxonomy" id="4615"/>
    <lineage>
        <taxon>Eukaryota</taxon>
        <taxon>Viridiplantae</taxon>
        <taxon>Streptophyta</taxon>
        <taxon>Embryophyta</taxon>
        <taxon>Tracheophyta</taxon>
        <taxon>Spermatophyta</taxon>
        <taxon>Magnoliopsida</taxon>
        <taxon>Liliopsida</taxon>
        <taxon>Poales</taxon>
        <taxon>Bromeliaceae</taxon>
        <taxon>Bromelioideae</taxon>
        <taxon>Ananas</taxon>
    </lineage>
</organism>
<comment type="caution">
    <text evidence="1">The sequence shown here is derived from an EMBL/GenBank/DDBJ whole genome shotgun (WGS) entry which is preliminary data.</text>
</comment>
<evidence type="ECO:0000313" key="1">
    <source>
        <dbReference type="EMBL" id="OAY74179.1"/>
    </source>
</evidence>